<evidence type="ECO:0008006" key="4">
    <source>
        <dbReference type="Google" id="ProtNLM"/>
    </source>
</evidence>
<feature type="transmembrane region" description="Helical" evidence="1">
    <location>
        <begin position="76"/>
        <end position="97"/>
    </location>
</feature>
<accession>A0A5J6WI63</accession>
<dbReference type="EMBL" id="CP044399">
    <property type="protein sequence ID" value="QFI37783.1"/>
    <property type="molecule type" value="Genomic_DNA"/>
</dbReference>
<feature type="transmembrane region" description="Helical" evidence="1">
    <location>
        <begin position="49"/>
        <end position="69"/>
    </location>
</feature>
<proteinExistence type="predicted"/>
<dbReference type="KEGG" id="mmaa:FR932_07915"/>
<dbReference type="OrthoDB" id="341943at2"/>
<evidence type="ECO:0000313" key="2">
    <source>
        <dbReference type="EMBL" id="QFI37783.1"/>
    </source>
</evidence>
<evidence type="ECO:0000256" key="1">
    <source>
        <dbReference type="SAM" id="Phobius"/>
    </source>
</evidence>
<feature type="transmembrane region" description="Helical" evidence="1">
    <location>
        <begin position="12"/>
        <end position="37"/>
    </location>
</feature>
<feature type="transmembrane region" description="Helical" evidence="1">
    <location>
        <begin position="103"/>
        <end position="122"/>
    </location>
</feature>
<keyword evidence="1" id="KW-0812">Transmembrane</keyword>
<keyword evidence="1" id="KW-0472">Membrane</keyword>
<dbReference type="AlphaFoldDB" id="A0A5J6WI63"/>
<name>A0A5J6WI63_MORMI</name>
<sequence>MNLIVNNIKWIMLIAGLLTCSMIFAVFAPQAALISMFGEGLTEPLAQVIVRSWGFLIFLMGVLLIYGGFKPVYRNLALVLVSISKIAFISLIVMFGSQYIDKSLLTIVFDSVLVIIFVTYLVKMKNTA</sequence>
<dbReference type="Proteomes" id="UP000327424">
    <property type="component" value="Chromosome"/>
</dbReference>
<evidence type="ECO:0000313" key="3">
    <source>
        <dbReference type="Proteomes" id="UP000327424"/>
    </source>
</evidence>
<reference evidence="2 3" key="1">
    <citation type="submission" date="2019-09" db="EMBL/GenBank/DDBJ databases">
        <title>Hybrid Assembly of the complete Genome of the Deep-Sea Bacterium Moritella marina from long Nanopore and Illumina reads.</title>
        <authorList>
            <person name="Magin S."/>
            <person name="Georgoulis A."/>
            <person name="Papadimitriou K."/>
            <person name="Iliakis G."/>
            <person name="Vorgias C.E."/>
        </authorList>
    </citation>
    <scope>NUCLEOTIDE SEQUENCE [LARGE SCALE GENOMIC DNA]</scope>
    <source>
        <strain evidence="2 3">MP-1</strain>
    </source>
</reference>
<protein>
    <recommendedName>
        <fullName evidence="4">DUF4345 domain-containing protein</fullName>
    </recommendedName>
</protein>
<keyword evidence="1" id="KW-1133">Transmembrane helix</keyword>
<keyword evidence="3" id="KW-1185">Reference proteome</keyword>
<gene>
    <name evidence="2" type="ORF">FR932_07915</name>
</gene>
<organism evidence="2 3">
    <name type="scientific">Moritella marina ATCC 15381</name>
    <dbReference type="NCBI Taxonomy" id="1202962"/>
    <lineage>
        <taxon>Bacteria</taxon>
        <taxon>Pseudomonadati</taxon>
        <taxon>Pseudomonadota</taxon>
        <taxon>Gammaproteobacteria</taxon>
        <taxon>Alteromonadales</taxon>
        <taxon>Moritellaceae</taxon>
        <taxon>Moritella</taxon>
    </lineage>
</organism>